<dbReference type="PANTHER" id="PTHR24317:SF7">
    <property type="entry name" value="PEROXISOMAL TRANS-2-ENOYL-COA REDUCTASE"/>
    <property type="match status" value="1"/>
</dbReference>
<comment type="function">
    <text evidence="11">Participates in chain elongation of fatty acids. Catalyzes the reduction of trans-2-enoyl-CoAs of varying chain lengths from 6:1 to 16:1, having maximum activity with 10:1 CoA. Has no 2,4-dienoyl-CoA reductase activity.</text>
</comment>
<evidence type="ECO:0000256" key="18">
    <source>
        <dbReference type="ARBA" id="ARBA00049251"/>
    </source>
</evidence>
<comment type="caution">
    <text evidence="21">The sequence shown here is derived from an EMBL/GenBank/DDBJ whole genome shotgun (WGS) entry which is preliminary data.</text>
</comment>
<evidence type="ECO:0000256" key="6">
    <source>
        <dbReference type="ARBA" id="ARBA00022857"/>
    </source>
</evidence>
<keyword evidence="7" id="KW-0560">Oxidoreductase</keyword>
<dbReference type="GO" id="GO:0019166">
    <property type="term" value="F:trans-2-enoyl-CoA reductase (NADPH) activity"/>
    <property type="evidence" value="ECO:0007669"/>
    <property type="project" value="UniProtKB-EC"/>
</dbReference>
<evidence type="ECO:0000256" key="9">
    <source>
        <dbReference type="ARBA" id="ARBA00023140"/>
    </source>
</evidence>
<dbReference type="Gene3D" id="3.40.50.720">
    <property type="entry name" value="NAD(P)-binding Rossmann-like Domain"/>
    <property type="match status" value="1"/>
</dbReference>
<evidence type="ECO:0000256" key="10">
    <source>
        <dbReference type="ARBA" id="ARBA00023160"/>
    </source>
</evidence>
<evidence type="ECO:0000256" key="15">
    <source>
        <dbReference type="ARBA" id="ARBA00047570"/>
    </source>
</evidence>
<comment type="catalytic activity">
    <reaction evidence="17">
        <text>(2E)-hexenoyl-CoA + NADPH + H(+) = hexanoyl-CoA + NADP(+)</text>
        <dbReference type="Rhea" id="RHEA:44956"/>
        <dbReference type="ChEBI" id="CHEBI:15378"/>
        <dbReference type="ChEBI" id="CHEBI:57783"/>
        <dbReference type="ChEBI" id="CHEBI:58349"/>
        <dbReference type="ChEBI" id="CHEBI:62077"/>
        <dbReference type="ChEBI" id="CHEBI:62620"/>
    </reaction>
    <physiologicalReaction direction="left-to-right" evidence="17">
        <dbReference type="Rhea" id="RHEA:44957"/>
    </physiologicalReaction>
</comment>
<dbReference type="InterPro" id="IPR036291">
    <property type="entry name" value="NAD(P)-bd_dom_sf"/>
</dbReference>
<evidence type="ECO:0000256" key="11">
    <source>
        <dbReference type="ARBA" id="ARBA00037124"/>
    </source>
</evidence>
<comment type="subunit">
    <text evidence="12">Interacts with PEX5, probably required to target it into peroxisomes.</text>
</comment>
<dbReference type="RefSeq" id="WP_139040567.1">
    <property type="nucleotide sequence ID" value="NZ_VDDA01000051.1"/>
</dbReference>
<evidence type="ECO:0000256" key="19">
    <source>
        <dbReference type="ARBA" id="ARBA00049386"/>
    </source>
</evidence>
<evidence type="ECO:0000256" key="14">
    <source>
        <dbReference type="ARBA" id="ARBA00041063"/>
    </source>
</evidence>
<protein>
    <recommendedName>
        <fullName evidence="14">Peroxisomal trans-2-enoyl-CoA reductase</fullName>
        <ecNumber evidence="13">1.3.1.38</ecNumber>
    </recommendedName>
</protein>
<keyword evidence="5" id="KW-0276">Fatty acid metabolism</keyword>
<evidence type="ECO:0000313" key="22">
    <source>
        <dbReference type="Proteomes" id="UP000305267"/>
    </source>
</evidence>
<dbReference type="AlphaFoldDB" id="A0A5C4L687"/>
<evidence type="ECO:0000256" key="20">
    <source>
        <dbReference type="ARBA" id="ARBA00049559"/>
    </source>
</evidence>
<evidence type="ECO:0000256" key="12">
    <source>
        <dbReference type="ARBA" id="ARBA00038622"/>
    </source>
</evidence>
<evidence type="ECO:0000256" key="7">
    <source>
        <dbReference type="ARBA" id="ARBA00023002"/>
    </source>
</evidence>
<evidence type="ECO:0000256" key="1">
    <source>
        <dbReference type="ARBA" id="ARBA00004275"/>
    </source>
</evidence>
<keyword evidence="6" id="KW-0521">NADP</keyword>
<comment type="pathway">
    <text evidence="2">Lipid metabolism.</text>
</comment>
<name>A0A5C4L687_9HYPH</name>
<dbReference type="EC" id="1.3.1.38" evidence="13"/>
<comment type="catalytic activity">
    <reaction evidence="16">
        <text>(2E)-tetradecenoyl-CoA + NADPH + H(+) = tetradecanoyl-CoA + NADP(+)</text>
        <dbReference type="Rhea" id="RHEA:44968"/>
        <dbReference type="ChEBI" id="CHEBI:15378"/>
        <dbReference type="ChEBI" id="CHEBI:57385"/>
        <dbReference type="ChEBI" id="CHEBI:57783"/>
        <dbReference type="ChEBI" id="CHEBI:58349"/>
        <dbReference type="ChEBI" id="CHEBI:61405"/>
    </reaction>
    <physiologicalReaction direction="left-to-right" evidence="16">
        <dbReference type="Rhea" id="RHEA:44969"/>
    </physiologicalReaction>
</comment>
<dbReference type="Pfam" id="PF13561">
    <property type="entry name" value="adh_short_C2"/>
    <property type="match status" value="1"/>
</dbReference>
<sequence>VAKRRGRAEEVAAAVTFLCSEHASFITGEFLRVDGGSVMTMGA</sequence>
<evidence type="ECO:0000313" key="21">
    <source>
        <dbReference type="EMBL" id="TNC06254.1"/>
    </source>
</evidence>
<dbReference type="GO" id="GO:0006633">
    <property type="term" value="P:fatty acid biosynthetic process"/>
    <property type="evidence" value="ECO:0007669"/>
    <property type="project" value="UniProtKB-KW"/>
</dbReference>
<evidence type="ECO:0000256" key="3">
    <source>
        <dbReference type="ARBA" id="ARBA00022516"/>
    </source>
</evidence>
<accession>A0A5C4L687</accession>
<dbReference type="OrthoDB" id="9793325at2"/>
<dbReference type="PANTHER" id="PTHR24317">
    <property type="entry name" value="PEROXISOMAL TRANS-2-ENOYL-COA REDUCTASE"/>
    <property type="match status" value="1"/>
</dbReference>
<keyword evidence="3" id="KW-0444">Lipid biosynthesis</keyword>
<comment type="subcellular location">
    <subcellularLocation>
        <location evidence="1">Peroxisome</location>
    </subcellularLocation>
</comment>
<dbReference type="Proteomes" id="UP000305267">
    <property type="component" value="Unassembled WGS sequence"/>
</dbReference>
<comment type="catalytic activity">
    <reaction evidence="18">
        <text>a (2E)-enoyl-CoA + NADPH + H(+) = a 2,3-saturated acyl-CoA + NADP(+)</text>
        <dbReference type="Rhea" id="RHEA:33763"/>
        <dbReference type="ChEBI" id="CHEBI:15378"/>
        <dbReference type="ChEBI" id="CHEBI:57783"/>
        <dbReference type="ChEBI" id="CHEBI:58349"/>
        <dbReference type="ChEBI" id="CHEBI:58856"/>
        <dbReference type="ChEBI" id="CHEBI:65111"/>
        <dbReference type="EC" id="1.3.1.38"/>
    </reaction>
    <physiologicalReaction direction="left-to-right" evidence="18">
        <dbReference type="Rhea" id="RHEA:33764"/>
    </physiologicalReaction>
</comment>
<keyword evidence="8" id="KW-0443">Lipid metabolism</keyword>
<keyword evidence="22" id="KW-1185">Reference proteome</keyword>
<dbReference type="InterPro" id="IPR002347">
    <property type="entry name" value="SDR_fam"/>
</dbReference>
<comment type="catalytic activity">
    <reaction evidence="20">
        <text>(2E)-octenoyl-CoA + NADPH + H(+) = octanoyl-CoA + NADP(+)</text>
        <dbReference type="Rhea" id="RHEA:44952"/>
        <dbReference type="ChEBI" id="CHEBI:15378"/>
        <dbReference type="ChEBI" id="CHEBI:57386"/>
        <dbReference type="ChEBI" id="CHEBI:57783"/>
        <dbReference type="ChEBI" id="CHEBI:58349"/>
        <dbReference type="ChEBI" id="CHEBI:62242"/>
    </reaction>
    <physiologicalReaction direction="left-to-right" evidence="20">
        <dbReference type="Rhea" id="RHEA:44953"/>
    </physiologicalReaction>
</comment>
<evidence type="ECO:0000256" key="17">
    <source>
        <dbReference type="ARBA" id="ARBA00049108"/>
    </source>
</evidence>
<evidence type="ECO:0000256" key="8">
    <source>
        <dbReference type="ARBA" id="ARBA00023098"/>
    </source>
</evidence>
<proteinExistence type="predicted"/>
<keyword evidence="9" id="KW-0576">Peroxisome</keyword>
<comment type="catalytic activity">
    <reaction evidence="15">
        <text>(2E)-dodecenoyl-CoA + NADPH + H(+) = dodecanoyl-CoA + NADP(+)</text>
        <dbReference type="Rhea" id="RHEA:44964"/>
        <dbReference type="ChEBI" id="CHEBI:15378"/>
        <dbReference type="ChEBI" id="CHEBI:57330"/>
        <dbReference type="ChEBI" id="CHEBI:57375"/>
        <dbReference type="ChEBI" id="CHEBI:57783"/>
        <dbReference type="ChEBI" id="CHEBI:58349"/>
    </reaction>
    <physiologicalReaction direction="left-to-right" evidence="15">
        <dbReference type="Rhea" id="RHEA:44965"/>
    </physiologicalReaction>
</comment>
<keyword evidence="10" id="KW-0275">Fatty acid biosynthesis</keyword>
<feature type="non-terminal residue" evidence="21">
    <location>
        <position position="1"/>
    </location>
</feature>
<gene>
    <name evidence="21" type="ORF">FF100_34715</name>
</gene>
<dbReference type="EMBL" id="VDDA01000051">
    <property type="protein sequence ID" value="TNC06254.1"/>
    <property type="molecule type" value="Genomic_DNA"/>
</dbReference>
<evidence type="ECO:0000256" key="2">
    <source>
        <dbReference type="ARBA" id="ARBA00005189"/>
    </source>
</evidence>
<keyword evidence="4" id="KW-0597">Phosphoprotein</keyword>
<reference evidence="21 22" key="1">
    <citation type="submission" date="2019-06" db="EMBL/GenBank/DDBJ databases">
        <title>Genome of Methylobacterium sp. 17Sr1-39.</title>
        <authorList>
            <person name="Seo T."/>
        </authorList>
    </citation>
    <scope>NUCLEOTIDE SEQUENCE [LARGE SCALE GENOMIC DNA]</scope>
    <source>
        <strain evidence="21 22">17Sr1-39</strain>
    </source>
</reference>
<evidence type="ECO:0000256" key="4">
    <source>
        <dbReference type="ARBA" id="ARBA00022553"/>
    </source>
</evidence>
<evidence type="ECO:0000256" key="16">
    <source>
        <dbReference type="ARBA" id="ARBA00048686"/>
    </source>
</evidence>
<evidence type="ECO:0000256" key="5">
    <source>
        <dbReference type="ARBA" id="ARBA00022832"/>
    </source>
</evidence>
<evidence type="ECO:0000256" key="13">
    <source>
        <dbReference type="ARBA" id="ARBA00038849"/>
    </source>
</evidence>
<dbReference type="SUPFAM" id="SSF51735">
    <property type="entry name" value="NAD(P)-binding Rossmann-fold domains"/>
    <property type="match status" value="1"/>
</dbReference>
<organism evidence="21 22">
    <name type="scientific">Methylobacterium terricola</name>
    <dbReference type="NCBI Taxonomy" id="2583531"/>
    <lineage>
        <taxon>Bacteria</taxon>
        <taxon>Pseudomonadati</taxon>
        <taxon>Pseudomonadota</taxon>
        <taxon>Alphaproteobacteria</taxon>
        <taxon>Hyphomicrobiales</taxon>
        <taxon>Methylobacteriaceae</taxon>
        <taxon>Methylobacterium</taxon>
    </lineage>
</organism>
<comment type="catalytic activity">
    <reaction evidence="19">
        <text>(2E)-decenoyl-CoA + NADPH + H(+) = decanoyl-CoA + NADP(+)</text>
        <dbReference type="Rhea" id="RHEA:44960"/>
        <dbReference type="ChEBI" id="CHEBI:15378"/>
        <dbReference type="ChEBI" id="CHEBI:57783"/>
        <dbReference type="ChEBI" id="CHEBI:58349"/>
        <dbReference type="ChEBI" id="CHEBI:61406"/>
        <dbReference type="ChEBI" id="CHEBI:61430"/>
    </reaction>
    <physiologicalReaction direction="left-to-right" evidence="19">
        <dbReference type="Rhea" id="RHEA:44961"/>
    </physiologicalReaction>
</comment>
<dbReference type="InterPro" id="IPR052388">
    <property type="entry name" value="Peroxisomal_t2-enoyl-CoA_red"/>
</dbReference>